<protein>
    <submittedName>
        <fullName evidence="6">Nuclease</fullName>
    </submittedName>
</protein>
<dbReference type="InterPro" id="IPR035437">
    <property type="entry name" value="SNase_OB-fold_sf"/>
</dbReference>
<dbReference type="GO" id="GO:0016787">
    <property type="term" value="F:hydrolase activity"/>
    <property type="evidence" value="ECO:0007669"/>
    <property type="project" value="UniProtKB-KW"/>
</dbReference>
<evidence type="ECO:0000313" key="7">
    <source>
        <dbReference type="Proteomes" id="UP000030355"/>
    </source>
</evidence>
<dbReference type="Gene3D" id="2.40.50.90">
    <property type="match status" value="1"/>
</dbReference>
<evidence type="ECO:0000256" key="3">
    <source>
        <dbReference type="ARBA" id="ARBA00022801"/>
    </source>
</evidence>
<reference evidence="7" key="1">
    <citation type="journal article" date="2014" name="Sci. Data">
        <title>Genomes of diverse isolates of the marine cyanobacterium Prochlorococcus.</title>
        <authorList>
            <person name="Biller S."/>
            <person name="Berube P."/>
            <person name="Thompson J."/>
            <person name="Kelly L."/>
            <person name="Roggensack S."/>
            <person name="Awad L."/>
            <person name="Roache-Johnson K."/>
            <person name="Ding H."/>
            <person name="Giovannoni S.J."/>
            <person name="Moore L.R."/>
            <person name="Chisholm S.W."/>
        </authorList>
    </citation>
    <scope>NUCLEOTIDE SEQUENCE [LARGE SCALE GENOMIC DNA]</scope>
    <source>
        <strain evidence="7">MIT 9201</strain>
    </source>
</reference>
<gene>
    <name evidence="6" type="ORF">EU95_1233</name>
</gene>
<sequence length="314" mass="35248">MINLIESRFKLIRKIPFLLYLFKKLTKSNVGFSSIELITVIGVCSILGIIALPRFLEVIQKAEKVIAANSILNIKIECESNNSLGRELTFTPSKLIGYEFDNEESNNCIGNENFSLVSIIPEDLKKQPSFFYNFTSGEISCIYEGSEASDFPECKKVPLSEREKQRCGDIGDWSEAQKFLQAGHAYLDRDNDGEACEALGRKSNRPENGEIIIKDCYDGDTCTSSEGEKIRLACIDTPEIKGKRAKPNEAIAAKNFLNEMIKGEKVSIRRVTEDKYGRTVGELSLNGENLQQLLVQEGHAEIYKKYSKPCDWAS</sequence>
<dbReference type="EMBL" id="JNAL01000013">
    <property type="protein sequence ID" value="KGF95754.1"/>
    <property type="molecule type" value="Genomic_DNA"/>
</dbReference>
<dbReference type="InterPro" id="IPR008613">
    <property type="entry name" value="Excalibur_Ca-bd_domain"/>
</dbReference>
<evidence type="ECO:0000259" key="5">
    <source>
        <dbReference type="PROSITE" id="PS50830"/>
    </source>
</evidence>
<evidence type="ECO:0000256" key="2">
    <source>
        <dbReference type="ARBA" id="ARBA00022759"/>
    </source>
</evidence>
<feature type="transmembrane region" description="Helical" evidence="4">
    <location>
        <begin position="30"/>
        <end position="52"/>
    </location>
</feature>
<dbReference type="GO" id="GO:0004519">
    <property type="term" value="F:endonuclease activity"/>
    <property type="evidence" value="ECO:0007669"/>
    <property type="project" value="UniProtKB-KW"/>
</dbReference>
<dbReference type="SUPFAM" id="SSF50199">
    <property type="entry name" value="Staphylococcal nuclease"/>
    <property type="match status" value="1"/>
</dbReference>
<dbReference type="SMART" id="SM00318">
    <property type="entry name" value="SNc"/>
    <property type="match status" value="1"/>
</dbReference>
<dbReference type="Proteomes" id="UP000030355">
    <property type="component" value="Unassembled WGS sequence"/>
</dbReference>
<dbReference type="Pfam" id="PF00565">
    <property type="entry name" value="SNase"/>
    <property type="match status" value="1"/>
</dbReference>
<dbReference type="AlphaFoldDB" id="A0A0A2A5G5"/>
<dbReference type="PANTHER" id="PTHR12302">
    <property type="entry name" value="EBNA2 BINDING PROTEIN P100"/>
    <property type="match status" value="1"/>
</dbReference>
<dbReference type="RefSeq" id="WP_241466727.1">
    <property type="nucleotide sequence ID" value="NZ_CP138977.1"/>
</dbReference>
<feature type="domain" description="TNase-like" evidence="5">
    <location>
        <begin position="207"/>
        <end position="314"/>
    </location>
</feature>
<evidence type="ECO:0000313" key="6">
    <source>
        <dbReference type="EMBL" id="KGF95754.1"/>
    </source>
</evidence>
<dbReference type="PROSITE" id="PS50830">
    <property type="entry name" value="TNASE_3"/>
    <property type="match status" value="1"/>
</dbReference>
<dbReference type="Pfam" id="PF05901">
    <property type="entry name" value="Excalibur"/>
    <property type="match status" value="1"/>
</dbReference>
<proteinExistence type="predicted"/>
<name>A0A0A2A5G5_PROMR</name>
<keyword evidence="2" id="KW-0255">Endonuclease</keyword>
<keyword evidence="4" id="KW-0812">Transmembrane</keyword>
<evidence type="ECO:0000256" key="4">
    <source>
        <dbReference type="SAM" id="Phobius"/>
    </source>
</evidence>
<accession>A0A0A2A5G5</accession>
<keyword evidence="4" id="KW-0472">Membrane</keyword>
<keyword evidence="3" id="KW-0378">Hydrolase</keyword>
<dbReference type="Gene3D" id="3.30.700.10">
    <property type="entry name" value="Glycoprotein, Type 4 Pilin"/>
    <property type="match status" value="1"/>
</dbReference>
<organism evidence="6 7">
    <name type="scientific">Prochlorococcus marinus str. MIT 9201</name>
    <dbReference type="NCBI Taxonomy" id="93057"/>
    <lineage>
        <taxon>Bacteria</taxon>
        <taxon>Bacillati</taxon>
        <taxon>Cyanobacteriota</taxon>
        <taxon>Cyanophyceae</taxon>
        <taxon>Synechococcales</taxon>
        <taxon>Prochlorococcaceae</taxon>
        <taxon>Prochlorococcus</taxon>
    </lineage>
</organism>
<dbReference type="PANTHER" id="PTHR12302:SF3">
    <property type="entry name" value="SERINE_THREONINE-PROTEIN KINASE 31"/>
    <property type="match status" value="1"/>
</dbReference>
<comment type="caution">
    <text evidence="6">The sequence shown here is derived from an EMBL/GenBank/DDBJ whole genome shotgun (WGS) entry which is preliminary data.</text>
</comment>
<keyword evidence="4" id="KW-1133">Transmembrane helix</keyword>
<evidence type="ECO:0000256" key="1">
    <source>
        <dbReference type="ARBA" id="ARBA00022722"/>
    </source>
</evidence>
<dbReference type="InterPro" id="IPR016071">
    <property type="entry name" value="Staphylococal_nuclease_OB-fold"/>
</dbReference>
<dbReference type="STRING" id="93057.EU95_1233"/>
<dbReference type="eggNOG" id="COG1525">
    <property type="taxonomic scope" value="Bacteria"/>
</dbReference>
<keyword evidence="1" id="KW-0540">Nuclease</keyword>